<dbReference type="Pfam" id="PF13673">
    <property type="entry name" value="Acetyltransf_10"/>
    <property type="match status" value="1"/>
</dbReference>
<keyword evidence="2" id="KW-0808">Transferase</keyword>
<dbReference type="CDD" id="cd04301">
    <property type="entry name" value="NAT_SF"/>
    <property type="match status" value="1"/>
</dbReference>
<dbReference type="RefSeq" id="WP_338437567.1">
    <property type="nucleotide sequence ID" value="NZ_JAUYVH010000011.1"/>
</dbReference>
<dbReference type="InterPro" id="IPR052564">
    <property type="entry name" value="N-acetyltrans/Recomb-assoc"/>
</dbReference>
<dbReference type="EC" id="2.3.1.-" evidence="2"/>
<accession>A0ABU1BRJ0</accession>
<dbReference type="InterPro" id="IPR000182">
    <property type="entry name" value="GNAT_dom"/>
</dbReference>
<reference evidence="2 3" key="1">
    <citation type="submission" date="2023-08" db="EMBL/GenBank/DDBJ databases">
        <title>Oxalobacteraceae gen .nov., isolated from river sludge outside the plant.</title>
        <authorList>
            <person name="Zhao S.Y."/>
        </authorList>
    </citation>
    <scope>NUCLEOTIDE SEQUENCE [LARGE SCALE GENOMIC DNA]</scope>
    <source>
        <strain evidence="2 3">R-40</strain>
    </source>
</reference>
<dbReference type="Gene3D" id="3.40.630.30">
    <property type="match status" value="1"/>
</dbReference>
<dbReference type="Proteomes" id="UP001225596">
    <property type="component" value="Unassembled WGS sequence"/>
</dbReference>
<protein>
    <submittedName>
        <fullName evidence="2">GNAT family N-acetyltransferase</fullName>
        <ecNumber evidence="2">2.3.1.-</ecNumber>
    </submittedName>
</protein>
<gene>
    <name evidence="2" type="ORF">Q8A64_14530</name>
</gene>
<dbReference type="GO" id="GO:0016746">
    <property type="term" value="F:acyltransferase activity"/>
    <property type="evidence" value="ECO:0007669"/>
    <property type="project" value="UniProtKB-KW"/>
</dbReference>
<keyword evidence="2" id="KW-0012">Acyltransferase</keyword>
<dbReference type="PROSITE" id="PS51186">
    <property type="entry name" value="GNAT"/>
    <property type="match status" value="1"/>
</dbReference>
<dbReference type="SUPFAM" id="SSF55729">
    <property type="entry name" value="Acyl-CoA N-acyltransferases (Nat)"/>
    <property type="match status" value="1"/>
</dbReference>
<dbReference type="PANTHER" id="PTHR43451">
    <property type="entry name" value="ACETYLTRANSFERASE (GNAT) FAMILY PROTEIN"/>
    <property type="match status" value="1"/>
</dbReference>
<name>A0ABU1BRJ0_9BURK</name>
<dbReference type="PANTHER" id="PTHR43451:SF1">
    <property type="entry name" value="ACETYLTRANSFERASE"/>
    <property type="match status" value="1"/>
</dbReference>
<sequence>MQTTIHIRTAILSDAAAVCDLLRNSILQSCIQDHKNDPAILSGWLGNKNTDTVGAWLASPSNYSVVAEMGRQIVGIALLTDKGKIALIYVSPNLQQAGIGKRLLCALEEQAVAWNLPMVQIASTSTAQTFFLQQEYKVLGEASSCFGIQTSLLGKRITVKSNASQRVPGRCKCSAES</sequence>
<evidence type="ECO:0000259" key="1">
    <source>
        <dbReference type="PROSITE" id="PS51186"/>
    </source>
</evidence>
<keyword evidence="3" id="KW-1185">Reference proteome</keyword>
<organism evidence="2 3">
    <name type="scientific">Keguizhuia sedimenti</name>
    <dbReference type="NCBI Taxonomy" id="3064264"/>
    <lineage>
        <taxon>Bacteria</taxon>
        <taxon>Pseudomonadati</taxon>
        <taxon>Pseudomonadota</taxon>
        <taxon>Betaproteobacteria</taxon>
        <taxon>Burkholderiales</taxon>
        <taxon>Oxalobacteraceae</taxon>
        <taxon>Keguizhuia</taxon>
    </lineage>
</organism>
<evidence type="ECO:0000313" key="2">
    <source>
        <dbReference type="EMBL" id="MDQ9171628.1"/>
    </source>
</evidence>
<dbReference type="EMBL" id="JAUYVH010000011">
    <property type="protein sequence ID" value="MDQ9171628.1"/>
    <property type="molecule type" value="Genomic_DNA"/>
</dbReference>
<evidence type="ECO:0000313" key="3">
    <source>
        <dbReference type="Proteomes" id="UP001225596"/>
    </source>
</evidence>
<dbReference type="InterPro" id="IPR016181">
    <property type="entry name" value="Acyl_CoA_acyltransferase"/>
</dbReference>
<comment type="caution">
    <text evidence="2">The sequence shown here is derived from an EMBL/GenBank/DDBJ whole genome shotgun (WGS) entry which is preliminary data.</text>
</comment>
<proteinExistence type="predicted"/>
<feature type="domain" description="N-acetyltransferase" evidence="1">
    <location>
        <begin position="5"/>
        <end position="158"/>
    </location>
</feature>